<dbReference type="EMBL" id="JQOH01000002">
    <property type="protein sequence ID" value="KGA30229.1"/>
    <property type="molecule type" value="Genomic_DNA"/>
</dbReference>
<sequence length="154" mass="17142">MMSWDIFLQAHEDGGVGYFPLSIFFESFGTAITYSKIEGNGCCIVLEYHNPDAEKYNIVPISSAEIDIEIELIDNIQMLSAFSVNRPPGHDDFWQGLCNILKVTSSALFWGGDGNCLAVGREETIKHLPESMIEALGAPTVVSNYQDIFRMIRS</sequence>
<evidence type="ECO:0000313" key="2">
    <source>
        <dbReference type="EMBL" id="KGA30229.1"/>
    </source>
</evidence>
<proteinExistence type="predicted"/>
<accession>A0AAW3EPT3</accession>
<evidence type="ECO:0000313" key="4">
    <source>
        <dbReference type="Proteomes" id="UP000029436"/>
    </source>
</evidence>
<evidence type="ECO:0000313" key="3">
    <source>
        <dbReference type="Proteomes" id="UP000029257"/>
    </source>
</evidence>
<keyword evidence="4" id="KW-1185">Reference proteome</keyword>
<dbReference type="EMBL" id="JQHP01000001">
    <property type="protein sequence ID" value="KFX10027.1"/>
    <property type="molecule type" value="Genomic_DNA"/>
</dbReference>
<evidence type="ECO:0000313" key="1">
    <source>
        <dbReference type="EMBL" id="KFX10027.1"/>
    </source>
</evidence>
<dbReference type="AlphaFoldDB" id="A0AAW3EPT3"/>
<organism evidence="1 3">
    <name type="scientific">Pectobacterium wasabiae</name>
    <dbReference type="NCBI Taxonomy" id="55208"/>
    <lineage>
        <taxon>Bacteria</taxon>
        <taxon>Pseudomonadati</taxon>
        <taxon>Pseudomonadota</taxon>
        <taxon>Gammaproteobacteria</taxon>
        <taxon>Enterobacterales</taxon>
        <taxon>Pectobacteriaceae</taxon>
        <taxon>Pectobacterium</taxon>
    </lineage>
</organism>
<protein>
    <recommendedName>
        <fullName evidence="5">Integron gene cassette protein</fullName>
    </recommendedName>
</protein>
<gene>
    <name evidence="1" type="ORF">JV38_03645</name>
    <name evidence="2" type="ORF">KU73_07370</name>
</gene>
<dbReference type="Proteomes" id="UP000029257">
    <property type="component" value="Unassembled WGS sequence"/>
</dbReference>
<reference evidence="3 4" key="1">
    <citation type="submission" date="2014-08" db="EMBL/GenBank/DDBJ databases">
        <title>Genome sequences of NCPPB Pectobacterium isolates.</title>
        <authorList>
            <person name="Glover R.H."/>
            <person name="Sapp M."/>
            <person name="Elphinstone J."/>
        </authorList>
    </citation>
    <scope>NUCLEOTIDE SEQUENCE [LARGE SCALE GENOMIC DNA]</scope>
    <source>
        <strain evidence="1 3">NCPPB 3701</strain>
        <strain evidence="2 4">NCPPB3702</strain>
    </source>
</reference>
<dbReference type="RefSeq" id="WP_005972924.1">
    <property type="nucleotide sequence ID" value="NZ_JQHP01000001.1"/>
</dbReference>
<comment type="caution">
    <text evidence="1">The sequence shown here is derived from an EMBL/GenBank/DDBJ whole genome shotgun (WGS) entry which is preliminary data.</text>
</comment>
<evidence type="ECO:0008006" key="5">
    <source>
        <dbReference type="Google" id="ProtNLM"/>
    </source>
</evidence>
<dbReference type="Proteomes" id="UP000029436">
    <property type="component" value="Unassembled WGS sequence"/>
</dbReference>
<name>A0AAW3EPT3_9GAMM</name>